<evidence type="ECO:0000259" key="14">
    <source>
        <dbReference type="Pfam" id="PF25011"/>
    </source>
</evidence>
<dbReference type="PANTHER" id="PTHR22702">
    <property type="entry name" value="PROTEASE-ASSOCIATED DOMAIN-CONTAINING PROTEIN"/>
    <property type="match status" value="1"/>
</dbReference>
<feature type="chain" id="PRO_5040230853" evidence="12">
    <location>
        <begin position="20"/>
        <end position="509"/>
    </location>
</feature>
<evidence type="ECO:0000256" key="7">
    <source>
        <dbReference type="ARBA" id="ARBA00022989"/>
    </source>
</evidence>
<comment type="caution">
    <text evidence="15">The sequence shown here is derived from an EMBL/GenBank/DDBJ whole genome shotgun (WGS) entry which is preliminary data.</text>
</comment>
<dbReference type="PANTHER" id="PTHR22702:SF1">
    <property type="entry name" value="PROTEASE-ASSOCIATED DOMAIN-CONTAINING PROTEIN 1"/>
    <property type="match status" value="1"/>
</dbReference>
<reference evidence="15" key="1">
    <citation type="submission" date="2020-06" db="EMBL/GenBank/DDBJ databases">
        <authorList>
            <consortium name="Plant Systems Biology data submission"/>
        </authorList>
    </citation>
    <scope>NUCLEOTIDE SEQUENCE</scope>
    <source>
        <strain evidence="15">D6</strain>
    </source>
</reference>
<proteinExistence type="predicted"/>
<gene>
    <name evidence="15" type="ORF">SEMRO_3123_G344250.1</name>
</gene>
<dbReference type="EMBL" id="CAICTM010003121">
    <property type="protein sequence ID" value="CAB9530946.1"/>
    <property type="molecule type" value="Genomic_DNA"/>
</dbReference>
<evidence type="ECO:0000256" key="8">
    <source>
        <dbReference type="ARBA" id="ARBA00023136"/>
    </source>
</evidence>
<feature type="transmembrane region" description="Helical" evidence="11">
    <location>
        <begin position="445"/>
        <end position="465"/>
    </location>
</feature>
<feature type="domain" description="PA" evidence="13">
    <location>
        <begin position="60"/>
        <end position="170"/>
    </location>
</feature>
<feature type="domain" description="Vacuolar sorting receptor thioredoxin-like" evidence="14">
    <location>
        <begin position="197"/>
        <end position="399"/>
    </location>
</feature>
<comment type="subcellular location">
    <subcellularLocation>
        <location evidence="10">Endomembrane system</location>
        <topology evidence="10">Single-pass membrane protein</topology>
    </subcellularLocation>
    <subcellularLocation>
        <location evidence="1">Membrane</location>
        <topology evidence="1">Single-pass type I membrane protein</topology>
    </subcellularLocation>
</comment>
<dbReference type="SUPFAM" id="SSF52025">
    <property type="entry name" value="PA domain"/>
    <property type="match status" value="1"/>
</dbReference>
<evidence type="ECO:0000256" key="3">
    <source>
        <dbReference type="ARBA" id="ARBA00022692"/>
    </source>
</evidence>
<evidence type="ECO:0000313" key="15">
    <source>
        <dbReference type="EMBL" id="CAB9530946.1"/>
    </source>
</evidence>
<evidence type="ECO:0000256" key="1">
    <source>
        <dbReference type="ARBA" id="ARBA00004479"/>
    </source>
</evidence>
<evidence type="ECO:0000313" key="16">
    <source>
        <dbReference type="Proteomes" id="UP001153069"/>
    </source>
</evidence>
<keyword evidence="5" id="KW-0677">Repeat</keyword>
<keyword evidence="3 11" id="KW-0812">Transmembrane</keyword>
<dbReference type="OrthoDB" id="10045365at2759"/>
<keyword evidence="16" id="KW-1185">Reference proteome</keyword>
<feature type="signal peptide" evidence="12">
    <location>
        <begin position="1"/>
        <end position="19"/>
    </location>
</feature>
<keyword evidence="4 12" id="KW-0732">Signal</keyword>
<dbReference type="InterPro" id="IPR056858">
    <property type="entry name" value="VSR_TRX"/>
</dbReference>
<dbReference type="Gene3D" id="3.50.30.30">
    <property type="match status" value="1"/>
</dbReference>
<keyword evidence="6" id="KW-0106">Calcium</keyword>
<evidence type="ECO:0000256" key="10">
    <source>
        <dbReference type="ARBA" id="ARBA00037847"/>
    </source>
</evidence>
<dbReference type="Pfam" id="PF25011">
    <property type="entry name" value="VSR_TRX"/>
    <property type="match status" value="1"/>
</dbReference>
<keyword evidence="2" id="KW-0245">EGF-like domain</keyword>
<keyword evidence="15" id="KW-0675">Receptor</keyword>
<dbReference type="GO" id="GO:0012505">
    <property type="term" value="C:endomembrane system"/>
    <property type="evidence" value="ECO:0007669"/>
    <property type="project" value="UniProtKB-SubCell"/>
</dbReference>
<name>A0A9N8F149_9STRA</name>
<protein>
    <submittedName>
        <fullName evidence="15">Vacuolar-sorting receptor 1</fullName>
    </submittedName>
</protein>
<keyword evidence="8 11" id="KW-0472">Membrane</keyword>
<dbReference type="InterPro" id="IPR046450">
    <property type="entry name" value="PA_dom_sf"/>
</dbReference>
<evidence type="ECO:0000256" key="11">
    <source>
        <dbReference type="SAM" id="Phobius"/>
    </source>
</evidence>
<keyword evidence="9" id="KW-0325">Glycoprotein</keyword>
<evidence type="ECO:0000256" key="2">
    <source>
        <dbReference type="ARBA" id="ARBA00022536"/>
    </source>
</evidence>
<dbReference type="InterPro" id="IPR003137">
    <property type="entry name" value="PA_domain"/>
</dbReference>
<dbReference type="Proteomes" id="UP001153069">
    <property type="component" value="Unassembled WGS sequence"/>
</dbReference>
<sequence length="509" mass="55708">MKTILSLALLSALVGSSEAGGVTSRLQVHIPKTLTRDKGYDHREALFGVPPYGGSIQQTVYYADQDLCDSNVDTTKGFPERKDGGHWPSPYILMVDRGDCTFVRKVRNAQRSGAAGVIIADNKCLCSAGDKCKPDDAEEVCEMKEPIMADDGSGSDISIPSFLMFKEDADPIREVLKQNKMVRMEMTWAIPKEDNRVEYDLFTTPTDSISRPFQDQFKAAALALGKHAKFTPHMYIYDGIKAGCQGFDGENQCYNLCTNNGRYCATDPDDDLDSGISGADVVTESLRRACIWKIYGADGVGEKWWTYVEEFMYRCQEEDYFMSDDCINDVYVHAGVVKGDVDACMLDSGGLEGDESNSVLEAQLGEREASGVVIIPSMYVDTAAIRGALEFSTVFKAVCAGYTSNTEPEVCKKCANCLDEYGCVVQGKCTAGGVSGIKSGVTPEAFAGTLGVMVFIFCIAGFIQWRRTQSQMRNQVRGIMAEYMPLDKRQAMGDHDTSVGLSEGDGEFS</sequence>
<evidence type="ECO:0000256" key="5">
    <source>
        <dbReference type="ARBA" id="ARBA00022737"/>
    </source>
</evidence>
<evidence type="ECO:0000256" key="4">
    <source>
        <dbReference type="ARBA" id="ARBA00022729"/>
    </source>
</evidence>
<dbReference type="AlphaFoldDB" id="A0A9N8F149"/>
<evidence type="ECO:0000256" key="12">
    <source>
        <dbReference type="SAM" id="SignalP"/>
    </source>
</evidence>
<evidence type="ECO:0000256" key="6">
    <source>
        <dbReference type="ARBA" id="ARBA00022837"/>
    </source>
</evidence>
<accession>A0A9N8F149</accession>
<evidence type="ECO:0000256" key="9">
    <source>
        <dbReference type="ARBA" id="ARBA00023180"/>
    </source>
</evidence>
<dbReference type="Pfam" id="PF02225">
    <property type="entry name" value="PA"/>
    <property type="match status" value="1"/>
</dbReference>
<organism evidence="15 16">
    <name type="scientific">Seminavis robusta</name>
    <dbReference type="NCBI Taxonomy" id="568900"/>
    <lineage>
        <taxon>Eukaryota</taxon>
        <taxon>Sar</taxon>
        <taxon>Stramenopiles</taxon>
        <taxon>Ochrophyta</taxon>
        <taxon>Bacillariophyta</taxon>
        <taxon>Bacillariophyceae</taxon>
        <taxon>Bacillariophycidae</taxon>
        <taxon>Naviculales</taxon>
        <taxon>Naviculaceae</taxon>
        <taxon>Seminavis</taxon>
    </lineage>
</organism>
<dbReference type="GO" id="GO:0016020">
    <property type="term" value="C:membrane"/>
    <property type="evidence" value="ECO:0007669"/>
    <property type="project" value="UniProtKB-SubCell"/>
</dbReference>
<keyword evidence="7 11" id="KW-1133">Transmembrane helix</keyword>
<evidence type="ECO:0000259" key="13">
    <source>
        <dbReference type="Pfam" id="PF02225"/>
    </source>
</evidence>